<evidence type="ECO:0000256" key="4">
    <source>
        <dbReference type="ARBA" id="ARBA00022741"/>
    </source>
</evidence>
<dbReference type="STRING" id="1817892.AUK40_03385"/>
<comment type="similarity">
    <text evidence="1">Belongs to the diphosphomevalonate decarboxylase family.</text>
</comment>
<dbReference type="Pfam" id="PF18376">
    <property type="entry name" value="MDD_C"/>
    <property type="match status" value="1"/>
</dbReference>
<evidence type="ECO:0000256" key="3">
    <source>
        <dbReference type="ARBA" id="ARBA00022516"/>
    </source>
</evidence>
<protein>
    <recommendedName>
        <fullName evidence="2">diphosphomevalonate decarboxylase</fullName>
        <ecNumber evidence="2">4.1.1.33</ecNumber>
    </recommendedName>
</protein>
<dbReference type="SUPFAM" id="SSF54211">
    <property type="entry name" value="Ribosomal protein S5 domain 2-like"/>
    <property type="match status" value="1"/>
</dbReference>
<evidence type="ECO:0000259" key="8">
    <source>
        <dbReference type="Pfam" id="PF18376"/>
    </source>
</evidence>
<dbReference type="InterPro" id="IPR020568">
    <property type="entry name" value="Ribosomal_Su5_D2-typ_SF"/>
</dbReference>
<dbReference type="FunFam" id="3.30.230.10:FF:000072">
    <property type="entry name" value="Diphosphomevalonate decarboxylase"/>
    <property type="match status" value="1"/>
</dbReference>
<evidence type="ECO:0000256" key="5">
    <source>
        <dbReference type="ARBA" id="ARBA00022840"/>
    </source>
</evidence>
<sequence length="331" mass="36008">MKATATAPSNIALVKYWGKRDEKLVLPQNGSISMCLSGLHTTTTVEFDEQLKSDVVTYDGSDLQGSRFDRVVRHLDLVRALAQIETKARVASTANFPMSAGLASSASGFAALSLAASEAAGLALDEKALSILARQGSGSASRSIPDGFVEWDRGELADGTDSFAHSIHHSEVDWGFRMIIPVISQAEKKITSRAGMAQSVLTSPYYAGWLATVEHDLRSVRLGIEMHDFELIGSTAEANALKMHALMFTTVPSIIYWLPQTLDMIAFVHQLRDQGTQVWFTIDGGPQVKIMCMEESVLTITDALKSLACVQDTIVCQPCHGAHLFTTRRHP</sequence>
<dbReference type="Pfam" id="PF22700">
    <property type="entry name" value="MVD-like_N"/>
    <property type="match status" value="1"/>
</dbReference>
<dbReference type="InterPro" id="IPR029765">
    <property type="entry name" value="Mev_diP_decarb"/>
</dbReference>
<evidence type="ECO:0000313" key="11">
    <source>
        <dbReference type="Proteomes" id="UP000183245"/>
    </source>
</evidence>
<organism evidence="10 11">
    <name type="scientific">Candidatus Wirthbacteria bacterium CG2_30_54_11</name>
    <dbReference type="NCBI Taxonomy" id="1817892"/>
    <lineage>
        <taxon>Bacteria</taxon>
        <taxon>Candidatus Wirthbacteria</taxon>
    </lineage>
</organism>
<dbReference type="SUPFAM" id="SSF55060">
    <property type="entry name" value="GHMP Kinase, C-terminal domain"/>
    <property type="match status" value="1"/>
</dbReference>
<feature type="domain" description="Diphosphomevalonate decarboxylase-like N-terminal" evidence="9">
    <location>
        <begin position="7"/>
        <end position="164"/>
    </location>
</feature>
<evidence type="ECO:0000313" key="10">
    <source>
        <dbReference type="EMBL" id="OIP97363.1"/>
    </source>
</evidence>
<dbReference type="InterPro" id="IPR005935">
    <property type="entry name" value="Mev_decarb"/>
</dbReference>
<dbReference type="NCBIfam" id="TIGR01240">
    <property type="entry name" value="mevDPdecarb"/>
    <property type="match status" value="1"/>
</dbReference>
<keyword evidence="6" id="KW-0443">Lipid metabolism</keyword>
<dbReference type="GO" id="GO:0004163">
    <property type="term" value="F:diphosphomevalonate decarboxylase activity"/>
    <property type="evidence" value="ECO:0007669"/>
    <property type="project" value="UniProtKB-EC"/>
</dbReference>
<dbReference type="InterPro" id="IPR014721">
    <property type="entry name" value="Ribsml_uS5_D2-typ_fold_subgr"/>
</dbReference>
<gene>
    <name evidence="10" type="ORF">AUK40_03385</name>
</gene>
<name>A0A1J5IKX4_9BACT</name>
<evidence type="ECO:0000256" key="2">
    <source>
        <dbReference type="ARBA" id="ARBA00012296"/>
    </source>
</evidence>
<dbReference type="Gene3D" id="3.30.230.10">
    <property type="match status" value="1"/>
</dbReference>
<dbReference type="GO" id="GO:0019287">
    <property type="term" value="P:isopentenyl diphosphate biosynthetic process, mevalonate pathway"/>
    <property type="evidence" value="ECO:0007669"/>
    <property type="project" value="InterPro"/>
</dbReference>
<accession>A0A1J5IKX4</accession>
<keyword evidence="5" id="KW-0067">ATP-binding</keyword>
<keyword evidence="3" id="KW-0444">Lipid biosynthesis</keyword>
<dbReference type="PANTHER" id="PTHR10977:SF3">
    <property type="entry name" value="DIPHOSPHOMEVALONATE DECARBOXYLASE"/>
    <property type="match status" value="1"/>
</dbReference>
<dbReference type="PANTHER" id="PTHR10977">
    <property type="entry name" value="DIPHOSPHOMEVALONATE DECARBOXYLASE"/>
    <property type="match status" value="1"/>
</dbReference>
<reference evidence="10 11" key="1">
    <citation type="journal article" date="2016" name="Environ. Microbiol.">
        <title>Genomic resolution of a cold subsurface aquifer community provides metabolic insights for novel microbes adapted to high CO concentrations.</title>
        <authorList>
            <person name="Probst A.J."/>
            <person name="Castelle C.J."/>
            <person name="Singh A."/>
            <person name="Brown C.T."/>
            <person name="Anantharaman K."/>
            <person name="Sharon I."/>
            <person name="Hug L.A."/>
            <person name="Burstein D."/>
            <person name="Emerson J.B."/>
            <person name="Thomas B.C."/>
            <person name="Banfield J.F."/>
        </authorList>
    </citation>
    <scope>NUCLEOTIDE SEQUENCE [LARGE SCALE GENOMIC DNA]</scope>
    <source>
        <strain evidence="10">CG2_30_54_11</strain>
    </source>
</reference>
<evidence type="ECO:0000256" key="1">
    <source>
        <dbReference type="ARBA" id="ARBA00008831"/>
    </source>
</evidence>
<dbReference type="GO" id="GO:0005829">
    <property type="term" value="C:cytosol"/>
    <property type="evidence" value="ECO:0007669"/>
    <property type="project" value="InterPro"/>
</dbReference>
<dbReference type="EC" id="4.1.1.33" evidence="2"/>
<dbReference type="Gene3D" id="3.30.70.890">
    <property type="entry name" value="GHMP kinase, C-terminal domain"/>
    <property type="match status" value="1"/>
</dbReference>
<comment type="caution">
    <text evidence="10">The sequence shown here is derived from an EMBL/GenBank/DDBJ whole genome shotgun (WGS) entry which is preliminary data.</text>
</comment>
<dbReference type="InterPro" id="IPR036554">
    <property type="entry name" value="GHMP_kinase_C_sf"/>
</dbReference>
<dbReference type="PIRSF" id="PIRSF015950">
    <property type="entry name" value="Mev_P_decrbx"/>
    <property type="match status" value="1"/>
</dbReference>
<evidence type="ECO:0000256" key="6">
    <source>
        <dbReference type="ARBA" id="ARBA00023098"/>
    </source>
</evidence>
<proteinExistence type="inferred from homology"/>
<dbReference type="Proteomes" id="UP000183245">
    <property type="component" value="Unassembled WGS sequence"/>
</dbReference>
<evidence type="ECO:0000256" key="7">
    <source>
        <dbReference type="ARBA" id="ARBA00023239"/>
    </source>
</evidence>
<dbReference type="GO" id="GO:0005524">
    <property type="term" value="F:ATP binding"/>
    <property type="evidence" value="ECO:0007669"/>
    <property type="project" value="UniProtKB-KW"/>
</dbReference>
<keyword evidence="4" id="KW-0547">Nucleotide-binding</keyword>
<feature type="domain" description="Mvd1 C-terminal" evidence="8">
    <location>
        <begin position="179"/>
        <end position="313"/>
    </location>
</feature>
<dbReference type="InterPro" id="IPR041431">
    <property type="entry name" value="Mvd1_C"/>
</dbReference>
<dbReference type="InterPro" id="IPR053859">
    <property type="entry name" value="MVD-like_N"/>
</dbReference>
<dbReference type="EMBL" id="MNZT01000058">
    <property type="protein sequence ID" value="OIP97363.1"/>
    <property type="molecule type" value="Genomic_DNA"/>
</dbReference>
<keyword evidence="7" id="KW-0456">Lyase</keyword>
<evidence type="ECO:0000259" key="9">
    <source>
        <dbReference type="Pfam" id="PF22700"/>
    </source>
</evidence>
<dbReference type="AlphaFoldDB" id="A0A1J5IKX4"/>